<dbReference type="Proteomes" id="UP000256805">
    <property type="component" value="Unassembled WGS sequence"/>
</dbReference>
<dbReference type="EMBL" id="OVTA01000045">
    <property type="protein sequence ID" value="SPS01520.1"/>
    <property type="molecule type" value="Genomic_DNA"/>
</dbReference>
<dbReference type="AlphaFoldDB" id="A0A375JBM9"/>
<name>A0A375JBM9_9BURK</name>
<protein>
    <submittedName>
        <fullName evidence="1">Uncharacterized protein</fullName>
    </submittedName>
</protein>
<evidence type="ECO:0000313" key="2">
    <source>
        <dbReference type="Proteomes" id="UP000256805"/>
    </source>
</evidence>
<accession>A0A375JBM9</accession>
<reference evidence="1 2" key="1">
    <citation type="submission" date="2018-01" db="EMBL/GenBank/DDBJ databases">
        <authorList>
            <person name="Gaut B.S."/>
            <person name="Morton B.R."/>
            <person name="Clegg M.T."/>
            <person name="Duvall M.R."/>
        </authorList>
    </citation>
    <scope>NUCLEOTIDE SEQUENCE [LARGE SCALE GENOMIC DNA]</scope>
    <source>
        <strain evidence="1">Cupriavidus taiwanensis cmp 52</strain>
    </source>
</reference>
<sequence length="48" mass="5263">MLDKSPSLEYFKLGYIAEGTLFYQSVVSVAGPLHCEGQLAADSRDAQR</sequence>
<proteinExistence type="predicted"/>
<evidence type="ECO:0000313" key="1">
    <source>
        <dbReference type="EMBL" id="SPS01520.1"/>
    </source>
</evidence>
<organism evidence="1 2">
    <name type="scientific">Cupriavidus taiwanensis</name>
    <dbReference type="NCBI Taxonomy" id="164546"/>
    <lineage>
        <taxon>Bacteria</taxon>
        <taxon>Pseudomonadati</taxon>
        <taxon>Pseudomonadota</taxon>
        <taxon>Betaproteobacteria</taxon>
        <taxon>Burkholderiales</taxon>
        <taxon>Burkholderiaceae</taxon>
        <taxon>Cupriavidus</taxon>
    </lineage>
</organism>
<gene>
    <name evidence="1" type="ORF">CBM2634_B40022</name>
</gene>